<accession>A0ABX0XVB4</accession>
<evidence type="ECO:0000313" key="4">
    <source>
        <dbReference type="Proteomes" id="UP000722989"/>
    </source>
</evidence>
<dbReference type="Proteomes" id="UP000722989">
    <property type="component" value="Unassembled WGS sequence"/>
</dbReference>
<dbReference type="Pfam" id="PF02538">
    <property type="entry name" value="Hydantoinase_B"/>
    <property type="match status" value="1"/>
</dbReference>
<dbReference type="InterPro" id="IPR003692">
    <property type="entry name" value="Hydantoinase_B"/>
</dbReference>
<proteinExistence type="predicted"/>
<protein>
    <submittedName>
        <fullName evidence="3">Hydantoinase B/oxoprolinase family protein</fullName>
    </submittedName>
</protein>
<feature type="region of interest" description="Disordered" evidence="1">
    <location>
        <begin position="608"/>
        <end position="630"/>
    </location>
</feature>
<dbReference type="RefSeq" id="WP_167924818.1">
    <property type="nucleotide sequence ID" value="NZ_JAATVY010000004.1"/>
</dbReference>
<comment type="caution">
    <text evidence="3">The sequence shown here is derived from an EMBL/GenBank/DDBJ whole genome shotgun (WGS) entry which is preliminary data.</text>
</comment>
<name>A0ABX0XVB4_9ACTN</name>
<feature type="domain" description="Hydantoinase B/oxoprolinase" evidence="2">
    <location>
        <begin position="19"/>
        <end position="533"/>
    </location>
</feature>
<keyword evidence="4" id="KW-1185">Reference proteome</keyword>
<evidence type="ECO:0000256" key="1">
    <source>
        <dbReference type="SAM" id="MobiDB-lite"/>
    </source>
</evidence>
<reference evidence="3 4" key="1">
    <citation type="submission" date="2020-03" db="EMBL/GenBank/DDBJ databases">
        <title>WGS of the type strain of Planosporangium spp.</title>
        <authorList>
            <person name="Thawai C."/>
        </authorList>
    </citation>
    <scope>NUCLEOTIDE SEQUENCE [LARGE SCALE GENOMIC DNA]</scope>
    <source>
        <strain evidence="3 4">TBRC 5610</strain>
    </source>
</reference>
<organism evidence="3 4">
    <name type="scientific">Planosporangium thailandense</name>
    <dbReference type="NCBI Taxonomy" id="765197"/>
    <lineage>
        <taxon>Bacteria</taxon>
        <taxon>Bacillati</taxon>
        <taxon>Actinomycetota</taxon>
        <taxon>Actinomycetes</taxon>
        <taxon>Micromonosporales</taxon>
        <taxon>Micromonosporaceae</taxon>
        <taxon>Planosporangium</taxon>
    </lineage>
</organism>
<evidence type="ECO:0000259" key="2">
    <source>
        <dbReference type="Pfam" id="PF02538"/>
    </source>
</evidence>
<dbReference type="EMBL" id="JAATVY010000004">
    <property type="protein sequence ID" value="NJC69960.1"/>
    <property type="molecule type" value="Genomic_DNA"/>
</dbReference>
<dbReference type="PANTHER" id="PTHR11365">
    <property type="entry name" value="5-OXOPROLINASE RELATED"/>
    <property type="match status" value="1"/>
</dbReference>
<sequence length="630" mass="68632">MSATVIETNTAPFTPVELDPITVDLVEKGFENALHRMNALIFRVSMSPLMREQRDSFPILTDRNGAQMAGQFGSPVQSFLDNYEGTVEEGDIFLTNDPYVTQGAISHLNDWLIVVPAFLDGRLIGWSAIFGHQTDIGGTVPGSMPIAASSLFEEGLVIPIVKLYSKGEEQKDIVKILLGNSRTPHWIRADLNALVSGARLGRNAIVEMATRFGVDEFYSAIDALKKRCHSAMQQVIRTLIPEEKATFEDYLCDDGMGTGPYKLRCTVWREGDVAHFDFEGTDAQSAASINLPYNPQMFRMLTGQLLVFVFDPGIVVNDGFRDLMEVSFPKGSWLNPHYPAASSGRTHGLGRIFDVVSGVLGQSKPEYMCAAGFSSSPHFVFSGKHDNGEDFLLFQVAFGGIPGRPVGDGVDCHSVWPKFRNMPNEYVEAHFPVVVENYETIPDSGGPGLHRGGNGLRVTYRFLEGGEISLHDDRWLTYPWGVNGGVAAARSEKHLVKADGSSIPLPSKCDGVAVEKGDLLVFATWGGGGWGDPFNRPTAAVLEDVRRGSVTVAGARRYGVVVDGEALTVDEEATARLRESMRAERGEAPWIDRGFDTVEELLARCEDETGHPAPTPPPAIDELAVPANAG</sequence>
<dbReference type="PANTHER" id="PTHR11365:SF23">
    <property type="entry name" value="HYPOTHETICAL 5-OXOPROLINASE (EUROFUNG)-RELATED"/>
    <property type="match status" value="1"/>
</dbReference>
<evidence type="ECO:0000313" key="3">
    <source>
        <dbReference type="EMBL" id="NJC69960.1"/>
    </source>
</evidence>
<dbReference type="InterPro" id="IPR045079">
    <property type="entry name" value="Oxoprolinase-like"/>
</dbReference>
<gene>
    <name evidence="3" type="ORF">HC031_09575</name>
</gene>